<proteinExistence type="predicted"/>
<dbReference type="KEGG" id="ssl:SS1G_01447"/>
<protein>
    <submittedName>
        <fullName evidence="2">Uncharacterized protein</fullName>
    </submittedName>
</protein>
<reference evidence="3" key="1">
    <citation type="journal article" date="2017" name="Genome Biol. Evol.">
        <title>The complete genome sequence of the phytopathogenic fungus Sclerotinia sclerotiorum reveals insights into the genome architecture of broad host range pathogens.</title>
        <authorList>
            <person name="Derbyshire M."/>
            <person name="Denton-Giles M."/>
            <person name="Hegedus D."/>
            <person name="Seifbarghy S."/>
            <person name="Rollins J."/>
            <person name="van Kan J."/>
            <person name="Seidl M.F."/>
            <person name="Faino L."/>
            <person name="Mbengue M."/>
            <person name="Navaud O."/>
            <person name="Raffaele S."/>
            <person name="Hammond-Kosack K."/>
            <person name="Heard S."/>
            <person name="Oliver R."/>
        </authorList>
    </citation>
    <scope>NUCLEOTIDE SEQUENCE [LARGE SCALE GENOMIC DNA]</scope>
    <source>
        <strain evidence="3">ATCC 18683 / 1980 / Ss-1</strain>
    </source>
</reference>
<evidence type="ECO:0000313" key="2">
    <source>
        <dbReference type="EMBL" id="APA06109.1"/>
    </source>
</evidence>
<dbReference type="Proteomes" id="UP000177798">
    <property type="component" value="Chromosome 1"/>
</dbReference>
<feature type="region of interest" description="Disordered" evidence="1">
    <location>
        <begin position="22"/>
        <end position="51"/>
    </location>
</feature>
<dbReference type="RefSeq" id="XP_001597253.1">
    <property type="nucleotide sequence ID" value="XM_001597203.1"/>
</dbReference>
<evidence type="ECO:0000256" key="1">
    <source>
        <dbReference type="SAM" id="MobiDB-lite"/>
    </source>
</evidence>
<name>A0A1D9PU11_SCLS1</name>
<organism evidence="2 3">
    <name type="scientific">Sclerotinia sclerotiorum (strain ATCC 18683 / 1980 / Ss-1)</name>
    <name type="common">White mold</name>
    <name type="synonym">Whetzelinia sclerotiorum</name>
    <dbReference type="NCBI Taxonomy" id="665079"/>
    <lineage>
        <taxon>Eukaryota</taxon>
        <taxon>Fungi</taxon>
        <taxon>Dikarya</taxon>
        <taxon>Ascomycota</taxon>
        <taxon>Pezizomycotina</taxon>
        <taxon>Leotiomycetes</taxon>
        <taxon>Helotiales</taxon>
        <taxon>Sclerotiniaceae</taxon>
        <taxon>Sclerotinia</taxon>
    </lineage>
</organism>
<evidence type="ECO:0000313" key="3">
    <source>
        <dbReference type="Proteomes" id="UP000177798"/>
    </source>
</evidence>
<sequence>MAKNLLGYKLPSQEFRIWPAKKERSPHNPQSLVKHRTLKPTDSDSDFDSIKTTQSSLPYLHLSPLIP</sequence>
<dbReference type="EMBL" id="CP017814">
    <property type="protein sequence ID" value="APA06109.1"/>
    <property type="molecule type" value="Genomic_DNA"/>
</dbReference>
<accession>A0A1D9PU11</accession>
<gene>
    <name evidence="2" type="ORF">sscle_01g008790</name>
</gene>
<dbReference type="AlphaFoldDB" id="A0A1D9PU11"/>
<dbReference type="VEuPathDB" id="FungiDB:sscle_01g008790"/>